<dbReference type="Pfam" id="PF00139">
    <property type="entry name" value="Lectin_legB"/>
    <property type="match status" value="1"/>
</dbReference>
<dbReference type="InterPro" id="IPR013424">
    <property type="entry name" value="Ice-binding_C"/>
</dbReference>
<dbReference type="SUPFAM" id="SSF49899">
    <property type="entry name" value="Concanavalin A-like lectins/glucanases"/>
    <property type="match status" value="1"/>
</dbReference>
<dbReference type="Proteomes" id="UP000002724">
    <property type="component" value="Chromosome"/>
</dbReference>
<protein>
    <submittedName>
        <fullName evidence="3">Legume lectin beta domain</fullName>
    </submittedName>
</protein>
<name>B4SDH5_PELPB</name>
<gene>
    <name evidence="3" type="ordered locus">Ppha_0612</name>
</gene>
<dbReference type="Gene3D" id="2.60.120.200">
    <property type="match status" value="1"/>
</dbReference>
<dbReference type="NCBIfam" id="TIGR02595">
    <property type="entry name" value="PEP_CTERM"/>
    <property type="match status" value="1"/>
</dbReference>
<evidence type="ECO:0000259" key="2">
    <source>
        <dbReference type="Pfam" id="PF00139"/>
    </source>
</evidence>
<keyword evidence="4" id="KW-1185">Reference proteome</keyword>
<dbReference type="OrthoDB" id="2657374at2"/>
<dbReference type="InterPro" id="IPR050258">
    <property type="entry name" value="Leguminous_Lectin"/>
</dbReference>
<dbReference type="RefSeq" id="WP_012507409.1">
    <property type="nucleotide sequence ID" value="NC_011060.1"/>
</dbReference>
<reference evidence="3 4" key="1">
    <citation type="submission" date="2008-06" db="EMBL/GenBank/DDBJ databases">
        <title>Complete sequence of Pelodictyon phaeoclathratiforme BU-1.</title>
        <authorList>
            <consortium name="US DOE Joint Genome Institute"/>
            <person name="Lucas S."/>
            <person name="Copeland A."/>
            <person name="Lapidus A."/>
            <person name="Glavina del Rio T."/>
            <person name="Dalin E."/>
            <person name="Tice H."/>
            <person name="Bruce D."/>
            <person name="Goodwin L."/>
            <person name="Pitluck S."/>
            <person name="Schmutz J."/>
            <person name="Larimer F."/>
            <person name="Land M."/>
            <person name="Hauser L."/>
            <person name="Kyrpides N."/>
            <person name="Mikhailova N."/>
            <person name="Liu Z."/>
            <person name="Li T."/>
            <person name="Zhao F."/>
            <person name="Overmann J."/>
            <person name="Bryant D.A."/>
            <person name="Richardson P."/>
        </authorList>
    </citation>
    <scope>NUCLEOTIDE SEQUENCE [LARGE SCALE GENOMIC DNA]</scope>
    <source>
        <strain evidence="4">DSM 5477 / BU-1</strain>
    </source>
</reference>
<evidence type="ECO:0000313" key="4">
    <source>
        <dbReference type="Proteomes" id="UP000002724"/>
    </source>
</evidence>
<dbReference type="HOGENOM" id="CLU_086931_0_0_10"/>
<proteinExistence type="predicted"/>
<dbReference type="KEGG" id="pph:Ppha_0612"/>
<keyword evidence="1" id="KW-0732">Signal</keyword>
<organism evidence="3 4">
    <name type="scientific">Pelodictyon phaeoclathratiforme (strain DSM 5477 / BU-1)</name>
    <dbReference type="NCBI Taxonomy" id="324925"/>
    <lineage>
        <taxon>Bacteria</taxon>
        <taxon>Pseudomonadati</taxon>
        <taxon>Chlorobiota</taxon>
        <taxon>Chlorobiia</taxon>
        <taxon>Chlorobiales</taxon>
        <taxon>Chlorobiaceae</taxon>
        <taxon>Chlorobium/Pelodictyon group</taxon>
        <taxon>Pelodictyon</taxon>
    </lineage>
</organism>
<sequence length="276" mass="29252" precursor="true">MKKKLIAFSALLAWLFLSGSAEAGTVLTYNDFSSTSGYTRYGTAVNSGNDLQLTSINVEKRAGSVFFHTPVDVTSFNSSFSFSFDGTSTNGADGLVFVIKNKESSNLGGTGGLLGYDGINRSVGVEIDTHRNDPGVKYNDIDHNHIGIDINGNIRSESQASVSQTFNSNGIWYTWLDYDGAILSVYLNQLNSKPGSATLTYGSSATPFVISREIGSSSGLVGFTAATGAVTQTALLKSFNHNSPNPEPSTYVLMGVGALIAGIAARKKIVSRQVIE</sequence>
<dbReference type="STRING" id="324925.Ppha_0612"/>
<keyword evidence="3" id="KW-0430">Lectin</keyword>
<feature type="domain" description="Legume lectin" evidence="2">
    <location>
        <begin position="28"/>
        <end position="247"/>
    </location>
</feature>
<dbReference type="GO" id="GO:0030246">
    <property type="term" value="F:carbohydrate binding"/>
    <property type="evidence" value="ECO:0007669"/>
    <property type="project" value="UniProtKB-KW"/>
</dbReference>
<dbReference type="InterPro" id="IPR001220">
    <property type="entry name" value="Legume_lectin_dom"/>
</dbReference>
<accession>B4SDH5</accession>
<dbReference type="PANTHER" id="PTHR32401:SF48">
    <property type="entry name" value="LEGUME LECTIN DOMAIN-CONTAINING PROTEIN"/>
    <property type="match status" value="1"/>
</dbReference>
<dbReference type="AlphaFoldDB" id="B4SDH5"/>
<feature type="chain" id="PRO_5002825840" evidence="1">
    <location>
        <begin position="24"/>
        <end position="276"/>
    </location>
</feature>
<evidence type="ECO:0000313" key="3">
    <source>
        <dbReference type="EMBL" id="ACF42914.1"/>
    </source>
</evidence>
<feature type="signal peptide" evidence="1">
    <location>
        <begin position="1"/>
        <end position="23"/>
    </location>
</feature>
<dbReference type="EMBL" id="CP001110">
    <property type="protein sequence ID" value="ACF42914.1"/>
    <property type="molecule type" value="Genomic_DNA"/>
</dbReference>
<evidence type="ECO:0000256" key="1">
    <source>
        <dbReference type="SAM" id="SignalP"/>
    </source>
</evidence>
<dbReference type="InterPro" id="IPR013320">
    <property type="entry name" value="ConA-like_dom_sf"/>
</dbReference>
<dbReference type="PANTHER" id="PTHR32401">
    <property type="entry name" value="CONCANAVALIN A-LIKE LECTIN FAMILY PROTEIN"/>
    <property type="match status" value="1"/>
</dbReference>
<dbReference type="eggNOG" id="COG2133">
    <property type="taxonomic scope" value="Bacteria"/>
</dbReference>